<reference evidence="2" key="1">
    <citation type="submission" date="2020-03" db="EMBL/GenBank/DDBJ databases">
        <authorList>
            <person name="Weist P."/>
        </authorList>
    </citation>
    <scope>NUCLEOTIDE SEQUENCE</scope>
</reference>
<evidence type="ECO:0000256" key="1">
    <source>
        <dbReference type="SAM" id="MobiDB-lite"/>
    </source>
</evidence>
<feature type="region of interest" description="Disordered" evidence="1">
    <location>
        <begin position="80"/>
        <end position="104"/>
    </location>
</feature>
<feature type="compositionally biased region" description="Basic and acidic residues" evidence="1">
    <location>
        <begin position="95"/>
        <end position="104"/>
    </location>
</feature>
<gene>
    <name evidence="2" type="ORF">PLEPLA_LOCUS47638</name>
</gene>
<name>A0A9N7VWZ4_PLEPL</name>
<accession>A0A9N7VWZ4</accession>
<dbReference type="AlphaFoldDB" id="A0A9N7VWZ4"/>
<dbReference type="EMBL" id="CADEAL010004447">
    <property type="protein sequence ID" value="CAB1459801.1"/>
    <property type="molecule type" value="Genomic_DNA"/>
</dbReference>
<dbReference type="Proteomes" id="UP001153269">
    <property type="component" value="Unassembled WGS sequence"/>
</dbReference>
<protein>
    <submittedName>
        <fullName evidence="2">Uncharacterized protein</fullName>
    </submittedName>
</protein>
<evidence type="ECO:0000313" key="3">
    <source>
        <dbReference type="Proteomes" id="UP001153269"/>
    </source>
</evidence>
<evidence type="ECO:0000313" key="2">
    <source>
        <dbReference type="EMBL" id="CAB1459801.1"/>
    </source>
</evidence>
<comment type="caution">
    <text evidence="2">The sequence shown here is derived from an EMBL/GenBank/DDBJ whole genome shotgun (WGS) entry which is preliminary data.</text>
</comment>
<proteinExistence type="predicted"/>
<keyword evidence="3" id="KW-1185">Reference proteome</keyword>
<organism evidence="2 3">
    <name type="scientific">Pleuronectes platessa</name>
    <name type="common">European plaice</name>
    <dbReference type="NCBI Taxonomy" id="8262"/>
    <lineage>
        <taxon>Eukaryota</taxon>
        <taxon>Metazoa</taxon>
        <taxon>Chordata</taxon>
        <taxon>Craniata</taxon>
        <taxon>Vertebrata</taxon>
        <taxon>Euteleostomi</taxon>
        <taxon>Actinopterygii</taxon>
        <taxon>Neopterygii</taxon>
        <taxon>Teleostei</taxon>
        <taxon>Neoteleostei</taxon>
        <taxon>Acanthomorphata</taxon>
        <taxon>Carangaria</taxon>
        <taxon>Pleuronectiformes</taxon>
        <taxon>Pleuronectoidei</taxon>
        <taxon>Pleuronectidae</taxon>
        <taxon>Pleuronectes</taxon>
    </lineage>
</organism>
<sequence>MDHSPPHTSLCLSGSKLTTRHFREVLQTQRGGSVSEKRSKRWRNAEVSRRCWSEDLLLTAPSVTPTTWLTANDVWLFNVSPSSGREEQEEEEVGEPGRKQPGRE</sequence>